<evidence type="ECO:0000313" key="2">
    <source>
        <dbReference type="EMBL" id="KIX97413.1"/>
    </source>
</evidence>
<dbReference type="GeneID" id="27712611"/>
<evidence type="ECO:0000256" key="1">
    <source>
        <dbReference type="SAM" id="SignalP"/>
    </source>
</evidence>
<dbReference type="OrthoDB" id="4142199at2759"/>
<protein>
    <submittedName>
        <fullName evidence="2">Uncharacterized protein</fullName>
    </submittedName>
</protein>
<keyword evidence="3" id="KW-1185">Reference proteome</keyword>
<dbReference type="Proteomes" id="UP000053411">
    <property type="component" value="Unassembled WGS sequence"/>
</dbReference>
<proteinExistence type="predicted"/>
<dbReference type="EMBL" id="KN848074">
    <property type="protein sequence ID" value="KIX97413.1"/>
    <property type="molecule type" value="Genomic_DNA"/>
</dbReference>
<accession>A0A0D2KLD6</accession>
<organism evidence="2 3">
    <name type="scientific">Fonsecaea multimorphosa CBS 102226</name>
    <dbReference type="NCBI Taxonomy" id="1442371"/>
    <lineage>
        <taxon>Eukaryota</taxon>
        <taxon>Fungi</taxon>
        <taxon>Dikarya</taxon>
        <taxon>Ascomycota</taxon>
        <taxon>Pezizomycotina</taxon>
        <taxon>Eurotiomycetes</taxon>
        <taxon>Chaetothyriomycetidae</taxon>
        <taxon>Chaetothyriales</taxon>
        <taxon>Herpotrichiellaceae</taxon>
        <taxon>Fonsecaea</taxon>
    </lineage>
</organism>
<dbReference type="PROSITE" id="PS51257">
    <property type="entry name" value="PROKAR_LIPOPROTEIN"/>
    <property type="match status" value="1"/>
</dbReference>
<keyword evidence="1" id="KW-0732">Signal</keyword>
<gene>
    <name evidence="2" type="ORF">Z520_06865</name>
</gene>
<evidence type="ECO:0000313" key="3">
    <source>
        <dbReference type="Proteomes" id="UP000053411"/>
    </source>
</evidence>
<feature type="signal peptide" evidence="1">
    <location>
        <begin position="1"/>
        <end position="19"/>
    </location>
</feature>
<name>A0A0D2KLD6_9EURO</name>
<dbReference type="AlphaFoldDB" id="A0A0D2KLD6"/>
<dbReference type="VEuPathDB" id="FungiDB:Z520_06865"/>
<reference evidence="2 3" key="1">
    <citation type="submission" date="2015-01" db="EMBL/GenBank/DDBJ databases">
        <title>The Genome Sequence of Fonsecaea multimorphosa CBS 102226.</title>
        <authorList>
            <consortium name="The Broad Institute Genomics Platform"/>
            <person name="Cuomo C."/>
            <person name="de Hoog S."/>
            <person name="Gorbushina A."/>
            <person name="Stielow B."/>
            <person name="Teixiera M."/>
            <person name="Abouelleil A."/>
            <person name="Chapman S.B."/>
            <person name="Priest M."/>
            <person name="Young S.K."/>
            <person name="Wortman J."/>
            <person name="Nusbaum C."/>
            <person name="Birren B."/>
        </authorList>
    </citation>
    <scope>NUCLEOTIDE SEQUENCE [LARGE SCALE GENOMIC DNA]</scope>
    <source>
        <strain evidence="2 3">CBS 102226</strain>
    </source>
</reference>
<sequence>MFVKSSVLCFAAALTTACAARIPAAHNYGIVTAAEYVHDAEGQQFLVTDITKAKPHTLAPFTANFFSNSCNNGFIGQVQGQGGANCVKSIPGTKGIALLSQPAGCQVTVYTDDNCSSGATLLSVGQCLQETETGIPSYSIDGNC</sequence>
<dbReference type="RefSeq" id="XP_016631536.1">
    <property type="nucleotide sequence ID" value="XM_016777365.1"/>
</dbReference>
<feature type="chain" id="PRO_5002245796" evidence="1">
    <location>
        <begin position="20"/>
        <end position="144"/>
    </location>
</feature>